<gene>
    <name evidence="2" type="ORF">IRJ18_17100</name>
</gene>
<sequence>MKNFGETIRDIRERKKLLLRQVAASLEVDTALVSKLERGERKAQREQVSKLAKLFGVPEESLMVIWLSDRVLNILEQEPLANEVLKQTEKRINHN</sequence>
<evidence type="ECO:0000259" key="1">
    <source>
        <dbReference type="PROSITE" id="PS50943"/>
    </source>
</evidence>
<feature type="domain" description="HTH cro/C1-type" evidence="1">
    <location>
        <begin position="8"/>
        <end position="62"/>
    </location>
</feature>
<dbReference type="InterPro" id="IPR010982">
    <property type="entry name" value="Lambda_DNA-bd_dom_sf"/>
</dbReference>
<organism evidence="2 3">
    <name type="scientific">Mucilaginibacter boryungensis</name>
    <dbReference type="NCBI Taxonomy" id="768480"/>
    <lineage>
        <taxon>Bacteria</taxon>
        <taxon>Pseudomonadati</taxon>
        <taxon>Bacteroidota</taxon>
        <taxon>Sphingobacteriia</taxon>
        <taxon>Sphingobacteriales</taxon>
        <taxon>Sphingobacteriaceae</taxon>
        <taxon>Mucilaginibacter</taxon>
    </lineage>
</organism>
<dbReference type="PROSITE" id="PS50943">
    <property type="entry name" value="HTH_CROC1"/>
    <property type="match status" value="1"/>
</dbReference>
<dbReference type="EMBL" id="JADFFM010000002">
    <property type="protein sequence ID" value="MBE9668091.1"/>
    <property type="molecule type" value="Genomic_DNA"/>
</dbReference>
<protein>
    <submittedName>
        <fullName evidence="2">Helix-turn-helix transcriptional regulator</fullName>
    </submittedName>
</protein>
<reference evidence="2 3" key="1">
    <citation type="submission" date="2020-10" db="EMBL/GenBank/DDBJ databases">
        <title>Mucilaginibacter mali sp. nov., isolated from rhizosphere soil of apple orchard.</title>
        <authorList>
            <person name="Lee J.-S."/>
            <person name="Kim H.S."/>
            <person name="Kim J.-S."/>
        </authorList>
    </citation>
    <scope>NUCLEOTIDE SEQUENCE [LARGE SCALE GENOMIC DNA]</scope>
    <source>
        <strain evidence="2 3">KCTC 23157</strain>
    </source>
</reference>
<dbReference type="Proteomes" id="UP000632774">
    <property type="component" value="Unassembled WGS sequence"/>
</dbReference>
<name>A0ABR9XL25_9SPHI</name>
<dbReference type="SUPFAM" id="SSF47413">
    <property type="entry name" value="lambda repressor-like DNA-binding domains"/>
    <property type="match status" value="1"/>
</dbReference>
<proteinExistence type="predicted"/>
<dbReference type="Gene3D" id="1.10.260.40">
    <property type="entry name" value="lambda repressor-like DNA-binding domains"/>
    <property type="match status" value="1"/>
</dbReference>
<evidence type="ECO:0000313" key="2">
    <source>
        <dbReference type="EMBL" id="MBE9668091.1"/>
    </source>
</evidence>
<comment type="caution">
    <text evidence="2">The sequence shown here is derived from an EMBL/GenBank/DDBJ whole genome shotgun (WGS) entry which is preliminary data.</text>
</comment>
<accession>A0ABR9XL25</accession>
<evidence type="ECO:0000313" key="3">
    <source>
        <dbReference type="Proteomes" id="UP000632774"/>
    </source>
</evidence>
<dbReference type="CDD" id="cd00093">
    <property type="entry name" value="HTH_XRE"/>
    <property type="match status" value="1"/>
</dbReference>
<dbReference type="RefSeq" id="WP_194107519.1">
    <property type="nucleotide sequence ID" value="NZ_JADFFM010000002.1"/>
</dbReference>
<dbReference type="SMART" id="SM00530">
    <property type="entry name" value="HTH_XRE"/>
    <property type="match status" value="1"/>
</dbReference>
<dbReference type="Pfam" id="PF13560">
    <property type="entry name" value="HTH_31"/>
    <property type="match status" value="1"/>
</dbReference>
<dbReference type="InterPro" id="IPR001387">
    <property type="entry name" value="Cro/C1-type_HTH"/>
</dbReference>
<keyword evidence="3" id="KW-1185">Reference proteome</keyword>